<dbReference type="EMBL" id="FMHY01000002">
    <property type="protein sequence ID" value="SCL44716.1"/>
    <property type="molecule type" value="Genomic_DNA"/>
</dbReference>
<dbReference type="AlphaFoldDB" id="A0A1C6TSC8"/>
<keyword evidence="3" id="KW-1185">Reference proteome</keyword>
<name>A0A1C6TSC8_9ACTN</name>
<dbReference type="SUPFAM" id="SSF56112">
    <property type="entry name" value="Protein kinase-like (PK-like)"/>
    <property type="match status" value="1"/>
</dbReference>
<sequence>MTTPMLDRAAARRLASDAEVISVRRLPQGRFNTCWHVTGRDRSYLLKFNNREGEAHLQKTADAMIGAATRGVKVPQVLRLGRDPNLGPFLLQEWLPGRTFTEARRTDAITANLWPALAEQIALLHNGSTIAVPATPASRVRHLSDLLHRLGRDQLIPSDLEEVARRRGTVLADMLGDHPMVNTHQDIHPDNILIRPGGQIALLDFDHATIAEDVSDFVKIDRWCLPAGEDRRLLLDAYWRQRGQPADPMFEHRLSFYRLVIHLSYVLYWRVRDSTQIPGCVAALRNELE</sequence>
<dbReference type="STRING" id="227316.GA0070604_0559"/>
<accession>A0A1C6TSC8</accession>
<dbReference type="GO" id="GO:0016301">
    <property type="term" value="F:kinase activity"/>
    <property type="evidence" value="ECO:0007669"/>
    <property type="project" value="UniProtKB-KW"/>
</dbReference>
<dbReference type="PANTHER" id="PTHR21310">
    <property type="entry name" value="AMINOGLYCOSIDE PHOSPHOTRANSFERASE-RELATED-RELATED"/>
    <property type="match status" value="1"/>
</dbReference>
<reference evidence="3" key="1">
    <citation type="submission" date="2016-06" db="EMBL/GenBank/DDBJ databases">
        <authorList>
            <person name="Varghese N."/>
            <person name="Submissions Spin"/>
        </authorList>
    </citation>
    <scope>NUCLEOTIDE SEQUENCE [LARGE SCALE GENOMIC DNA]</scope>
    <source>
        <strain evidence="3">DSM 44814</strain>
    </source>
</reference>
<evidence type="ECO:0000313" key="2">
    <source>
        <dbReference type="EMBL" id="SCL44716.1"/>
    </source>
</evidence>
<dbReference type="Proteomes" id="UP000199696">
    <property type="component" value="Unassembled WGS sequence"/>
</dbReference>
<protein>
    <submittedName>
        <fullName evidence="2">Predicted kinase, aminoglycoside phosphotransferase (APT) family</fullName>
    </submittedName>
</protein>
<evidence type="ECO:0000313" key="3">
    <source>
        <dbReference type="Proteomes" id="UP000199696"/>
    </source>
</evidence>
<evidence type="ECO:0000259" key="1">
    <source>
        <dbReference type="Pfam" id="PF01636"/>
    </source>
</evidence>
<organism evidence="2 3">
    <name type="scientific">Micromonospora eburnea</name>
    <dbReference type="NCBI Taxonomy" id="227316"/>
    <lineage>
        <taxon>Bacteria</taxon>
        <taxon>Bacillati</taxon>
        <taxon>Actinomycetota</taxon>
        <taxon>Actinomycetes</taxon>
        <taxon>Micromonosporales</taxon>
        <taxon>Micromonosporaceae</taxon>
        <taxon>Micromonospora</taxon>
    </lineage>
</organism>
<proteinExistence type="predicted"/>
<dbReference type="Gene3D" id="3.90.1200.10">
    <property type="match status" value="1"/>
</dbReference>
<dbReference type="InterPro" id="IPR051678">
    <property type="entry name" value="AGP_Transferase"/>
</dbReference>
<dbReference type="OrthoDB" id="3837852at2"/>
<keyword evidence="2" id="KW-0808">Transferase</keyword>
<dbReference type="InterPro" id="IPR002575">
    <property type="entry name" value="Aminoglycoside_PTrfase"/>
</dbReference>
<feature type="domain" description="Aminoglycoside phosphotransferase" evidence="1">
    <location>
        <begin position="23"/>
        <end position="238"/>
    </location>
</feature>
<gene>
    <name evidence="2" type="ORF">GA0070604_0559</name>
</gene>
<dbReference type="Pfam" id="PF01636">
    <property type="entry name" value="APH"/>
    <property type="match status" value="1"/>
</dbReference>
<keyword evidence="2" id="KW-0418">Kinase</keyword>
<dbReference type="InterPro" id="IPR011009">
    <property type="entry name" value="Kinase-like_dom_sf"/>
</dbReference>
<dbReference type="RefSeq" id="WP_091113641.1">
    <property type="nucleotide sequence ID" value="NZ_FMHY01000002.1"/>
</dbReference>